<dbReference type="InterPro" id="IPR018060">
    <property type="entry name" value="HTH_AraC"/>
</dbReference>
<keyword evidence="3" id="KW-0804">Transcription</keyword>
<evidence type="ECO:0000256" key="1">
    <source>
        <dbReference type="ARBA" id="ARBA00023015"/>
    </source>
</evidence>
<comment type="caution">
    <text evidence="5">The sequence shown here is derived from an EMBL/GenBank/DDBJ whole genome shotgun (WGS) entry which is preliminary data.</text>
</comment>
<organism evidence="5 6">
    <name type="scientific">Bacillus cytotoxicus</name>
    <dbReference type="NCBI Taxonomy" id="580165"/>
    <lineage>
        <taxon>Bacteria</taxon>
        <taxon>Bacillati</taxon>
        <taxon>Bacillota</taxon>
        <taxon>Bacilli</taxon>
        <taxon>Bacillales</taxon>
        <taxon>Bacillaceae</taxon>
        <taxon>Bacillus</taxon>
        <taxon>Bacillus cereus group</taxon>
    </lineage>
</organism>
<gene>
    <name evidence="5" type="ORF">BCB44BAC_04113</name>
</gene>
<dbReference type="RefSeq" id="WP_012096107.1">
    <property type="nucleotide sequence ID" value="NZ_CP024101.1"/>
</dbReference>
<dbReference type="Pfam" id="PF12833">
    <property type="entry name" value="HTH_18"/>
    <property type="match status" value="1"/>
</dbReference>
<dbReference type="EMBL" id="FMIK01000059">
    <property type="protein sequence ID" value="SCM05561.1"/>
    <property type="molecule type" value="Genomic_DNA"/>
</dbReference>
<dbReference type="InterPro" id="IPR009057">
    <property type="entry name" value="Homeodomain-like_sf"/>
</dbReference>
<evidence type="ECO:0000256" key="2">
    <source>
        <dbReference type="ARBA" id="ARBA00023125"/>
    </source>
</evidence>
<evidence type="ECO:0000259" key="4">
    <source>
        <dbReference type="PROSITE" id="PS01124"/>
    </source>
</evidence>
<dbReference type="GeneID" id="33898901"/>
<reference evidence="5 6" key="1">
    <citation type="submission" date="2016-08" db="EMBL/GenBank/DDBJ databases">
        <authorList>
            <person name="Loux V."/>
            <person name="Rue O."/>
        </authorList>
    </citation>
    <scope>NUCLEOTIDE SEQUENCE [LARGE SCALE GENOMIC DNA]</scope>
    <source>
        <strain evidence="5 6">AFSSA_08CEB44bac</strain>
    </source>
</reference>
<evidence type="ECO:0000313" key="5">
    <source>
        <dbReference type="EMBL" id="SCM05561.1"/>
    </source>
</evidence>
<name>A0AAX2CMJ1_9BACI</name>
<dbReference type="GO" id="GO:0043565">
    <property type="term" value="F:sequence-specific DNA binding"/>
    <property type="evidence" value="ECO:0007669"/>
    <property type="project" value="InterPro"/>
</dbReference>
<evidence type="ECO:0000313" key="6">
    <source>
        <dbReference type="Proteomes" id="UP000242164"/>
    </source>
</evidence>
<dbReference type="InterPro" id="IPR003313">
    <property type="entry name" value="AraC-bd"/>
</dbReference>
<keyword evidence="1" id="KW-0805">Transcription regulation</keyword>
<evidence type="ECO:0000256" key="3">
    <source>
        <dbReference type="ARBA" id="ARBA00023163"/>
    </source>
</evidence>
<dbReference type="GO" id="GO:0003700">
    <property type="term" value="F:DNA-binding transcription factor activity"/>
    <property type="evidence" value="ECO:0007669"/>
    <property type="project" value="InterPro"/>
</dbReference>
<dbReference type="PANTHER" id="PTHR43280:SF26">
    <property type="entry name" value="ARAC-FAMILY TRANSCRIPTIONAL REGULATOR"/>
    <property type="match status" value="1"/>
</dbReference>
<sequence>MQICKEIVAERRTYREIEHTHAHSHAQLILPLQGELSIKAGLQNLLIDQKTLFFVPPECTHTFHSAVRNEFLVLDIPHFMIPEGNMQRTGISHVFDKQWKSIRYLILHEIEQGQSSLNELYPYISRCLFKERHPKSIQYIHEHYDKNITVQQLAALEHYNRSYYSEWFLKETGKSPSVYIQEVRLNKAKELLRNTNLSIMHIAIQVGLEHQSSLTRLFQKYEGMSPSQYRKGDRDDVTNI</sequence>
<dbReference type="AlphaFoldDB" id="A0AAX2CMJ1"/>
<dbReference type="Gene3D" id="2.60.120.10">
    <property type="entry name" value="Jelly Rolls"/>
    <property type="match status" value="1"/>
</dbReference>
<feature type="domain" description="HTH araC/xylS-type" evidence="4">
    <location>
        <begin position="134"/>
        <end position="232"/>
    </location>
</feature>
<dbReference type="SMART" id="SM00342">
    <property type="entry name" value="HTH_ARAC"/>
    <property type="match status" value="1"/>
</dbReference>
<dbReference type="Gene3D" id="1.10.10.60">
    <property type="entry name" value="Homeodomain-like"/>
    <property type="match status" value="2"/>
</dbReference>
<dbReference type="PANTHER" id="PTHR43280">
    <property type="entry name" value="ARAC-FAMILY TRANSCRIPTIONAL REGULATOR"/>
    <property type="match status" value="1"/>
</dbReference>
<proteinExistence type="predicted"/>
<accession>A0AAX2CMJ1</accession>
<dbReference type="Pfam" id="PF02311">
    <property type="entry name" value="AraC_binding"/>
    <property type="match status" value="1"/>
</dbReference>
<protein>
    <submittedName>
        <fullName evidence="5">Helix-turn-helix-domain containing protein AraC type</fullName>
    </submittedName>
</protein>
<dbReference type="PROSITE" id="PS01124">
    <property type="entry name" value="HTH_ARAC_FAMILY_2"/>
    <property type="match status" value="1"/>
</dbReference>
<dbReference type="SUPFAM" id="SSF46689">
    <property type="entry name" value="Homeodomain-like"/>
    <property type="match status" value="2"/>
</dbReference>
<dbReference type="Proteomes" id="UP000242164">
    <property type="component" value="Unassembled WGS sequence"/>
</dbReference>
<dbReference type="InterPro" id="IPR014710">
    <property type="entry name" value="RmlC-like_jellyroll"/>
</dbReference>
<keyword evidence="2" id="KW-0238">DNA-binding</keyword>